<evidence type="ECO:0000313" key="3">
    <source>
        <dbReference type="Proteomes" id="UP000297907"/>
    </source>
</evidence>
<dbReference type="AlphaFoldDB" id="A0A4R8WAD1"/>
<keyword evidence="3" id="KW-1185">Reference proteome</keyword>
<dbReference type="EMBL" id="SOFL01000012">
    <property type="protein sequence ID" value="TFC04857.1"/>
    <property type="molecule type" value="Genomic_DNA"/>
</dbReference>
<feature type="region of interest" description="Disordered" evidence="1">
    <location>
        <begin position="1"/>
        <end position="72"/>
    </location>
</feature>
<organism evidence="2 3">
    <name type="scientific">Cryobacterium adonitolivorans</name>
    <dbReference type="NCBI Taxonomy" id="1259189"/>
    <lineage>
        <taxon>Bacteria</taxon>
        <taxon>Bacillati</taxon>
        <taxon>Actinomycetota</taxon>
        <taxon>Actinomycetes</taxon>
        <taxon>Micrococcales</taxon>
        <taxon>Microbacteriaceae</taxon>
        <taxon>Cryobacterium</taxon>
    </lineage>
</organism>
<dbReference type="Proteomes" id="UP000297907">
    <property type="component" value="Unassembled WGS sequence"/>
</dbReference>
<evidence type="ECO:0000256" key="1">
    <source>
        <dbReference type="SAM" id="MobiDB-lite"/>
    </source>
</evidence>
<name>A0A4R8WAD1_9MICO</name>
<protein>
    <submittedName>
        <fullName evidence="2">Uncharacterized protein</fullName>
    </submittedName>
</protein>
<accession>A0A4R8WAD1</accession>
<evidence type="ECO:0000313" key="2">
    <source>
        <dbReference type="EMBL" id="TFC04857.1"/>
    </source>
</evidence>
<reference evidence="2 3" key="1">
    <citation type="submission" date="2019-03" db="EMBL/GenBank/DDBJ databases">
        <title>Genomics of glacier-inhabiting Cryobacterium strains.</title>
        <authorList>
            <person name="Liu Q."/>
            <person name="Xin Y.-H."/>
        </authorList>
    </citation>
    <scope>NUCLEOTIDE SEQUENCE [LARGE SCALE GENOMIC DNA]</scope>
    <source>
        <strain evidence="2 3">RHLS22-1</strain>
    </source>
</reference>
<gene>
    <name evidence="2" type="ORF">E3O42_04435</name>
</gene>
<comment type="caution">
    <text evidence="2">The sequence shown here is derived from an EMBL/GenBank/DDBJ whole genome shotgun (WGS) entry which is preliminary data.</text>
</comment>
<feature type="compositionally biased region" description="Basic and acidic residues" evidence="1">
    <location>
        <begin position="62"/>
        <end position="72"/>
    </location>
</feature>
<proteinExistence type="predicted"/>
<sequence>MPAASVGVAEAAQPRQSVVKSAGARRARLTPAPDTDPSPEPPSREEGGQTSGNGSSTSPNDARLRQDKPPHW</sequence>